<dbReference type="EMBL" id="JWZX01002849">
    <property type="protein sequence ID" value="KOO26458.1"/>
    <property type="molecule type" value="Genomic_DNA"/>
</dbReference>
<organism evidence="3 4">
    <name type="scientific">Chrysochromulina tobinii</name>
    <dbReference type="NCBI Taxonomy" id="1460289"/>
    <lineage>
        <taxon>Eukaryota</taxon>
        <taxon>Haptista</taxon>
        <taxon>Haptophyta</taxon>
        <taxon>Prymnesiophyceae</taxon>
        <taxon>Prymnesiales</taxon>
        <taxon>Chrysochromulinaceae</taxon>
        <taxon>Chrysochromulina</taxon>
    </lineage>
</organism>
<feature type="coiled-coil region" evidence="1">
    <location>
        <begin position="31"/>
        <end position="79"/>
    </location>
</feature>
<keyword evidence="4" id="KW-1185">Reference proteome</keyword>
<reference evidence="4" key="1">
    <citation type="journal article" date="2015" name="PLoS Genet.">
        <title>Genome Sequence and Transcriptome Analyses of Chrysochromulina tobin: Metabolic Tools for Enhanced Algal Fitness in the Prominent Order Prymnesiales (Haptophyceae).</title>
        <authorList>
            <person name="Hovde B.T."/>
            <person name="Deodato C.R."/>
            <person name="Hunsperger H.M."/>
            <person name="Ryken S.A."/>
            <person name="Yost W."/>
            <person name="Jha R.K."/>
            <person name="Patterson J."/>
            <person name="Monnat R.J. Jr."/>
            <person name="Barlow S.B."/>
            <person name="Starkenburg S.R."/>
            <person name="Cattolico R.A."/>
        </authorList>
    </citation>
    <scope>NUCLEOTIDE SEQUENCE</scope>
    <source>
        <strain evidence="4">CCMP291</strain>
    </source>
</reference>
<comment type="caution">
    <text evidence="3">The sequence shown here is derived from an EMBL/GenBank/DDBJ whole genome shotgun (WGS) entry which is preliminary data.</text>
</comment>
<dbReference type="AlphaFoldDB" id="A0A0M0JJQ8"/>
<gene>
    <name evidence="3" type="ORF">Ctob_012914</name>
</gene>
<evidence type="ECO:0000313" key="3">
    <source>
        <dbReference type="EMBL" id="KOO26458.1"/>
    </source>
</evidence>
<protein>
    <submittedName>
        <fullName evidence="3">Uncharacterized protein</fullName>
    </submittedName>
</protein>
<evidence type="ECO:0000313" key="4">
    <source>
        <dbReference type="Proteomes" id="UP000037460"/>
    </source>
</evidence>
<evidence type="ECO:0000256" key="1">
    <source>
        <dbReference type="SAM" id="Coils"/>
    </source>
</evidence>
<feature type="region of interest" description="Disordered" evidence="2">
    <location>
        <begin position="237"/>
        <end position="276"/>
    </location>
</feature>
<accession>A0A0M0JJQ8</accession>
<sequence>MAMEVRAGSFTDSIDRFSNLQAASMRNDAVIKMQERHAEIHERTIAELEEERKHKLVKLEDLRRLLASTQQQTHQLKEDISTAEQYASCFKMRSALDTHDEDPDLSQEAEQRKGKAILKIEGTRRVLPKVRALVEERSRGRLLEELKSIGGDNPLARWVTSANALVALCKQLMHAKQVAEGSPPQHEVPADEQLDAIAQGLDDKLRTHLAPDGGGRRLVEFAAGRLEQLRAPAASLVGARANDDDGNAQADEVTPPPKRTRHAAGFGRASLDGVDD</sequence>
<proteinExistence type="predicted"/>
<evidence type="ECO:0000256" key="2">
    <source>
        <dbReference type="SAM" id="MobiDB-lite"/>
    </source>
</evidence>
<name>A0A0M0JJQ8_9EUKA</name>
<dbReference type="Proteomes" id="UP000037460">
    <property type="component" value="Unassembled WGS sequence"/>
</dbReference>
<keyword evidence="1" id="KW-0175">Coiled coil</keyword>